<evidence type="ECO:0000313" key="3">
    <source>
        <dbReference type="EMBL" id="SEA72280.1"/>
    </source>
</evidence>
<dbReference type="PANTHER" id="PTHR31157">
    <property type="entry name" value="SCP DOMAIN-CONTAINING PROTEIN"/>
    <property type="match status" value="1"/>
</dbReference>
<organism evidence="3 4">
    <name type="scientific">Flavobacterium gillisiae</name>
    <dbReference type="NCBI Taxonomy" id="150146"/>
    <lineage>
        <taxon>Bacteria</taxon>
        <taxon>Pseudomonadati</taxon>
        <taxon>Bacteroidota</taxon>
        <taxon>Flavobacteriia</taxon>
        <taxon>Flavobacteriales</taxon>
        <taxon>Flavobacteriaceae</taxon>
        <taxon>Flavobacterium</taxon>
    </lineage>
</organism>
<dbReference type="RefSeq" id="WP_091090054.1">
    <property type="nucleotide sequence ID" value="NZ_FNRD01000007.1"/>
</dbReference>
<protein>
    <submittedName>
        <fullName evidence="3">Cysteine-rich secretory protein family protein</fullName>
    </submittedName>
</protein>
<dbReference type="Pfam" id="PF00188">
    <property type="entry name" value="CAP"/>
    <property type="match status" value="1"/>
</dbReference>
<evidence type="ECO:0000256" key="1">
    <source>
        <dbReference type="SAM" id="SignalP"/>
    </source>
</evidence>
<keyword evidence="4" id="KW-1185">Reference proteome</keyword>
<dbReference type="InterPro" id="IPR035940">
    <property type="entry name" value="CAP_sf"/>
</dbReference>
<gene>
    <name evidence="3" type="ORF">SAMN05443667_107248</name>
</gene>
<feature type="chain" id="PRO_5011673784" evidence="1">
    <location>
        <begin position="24"/>
        <end position="180"/>
    </location>
</feature>
<dbReference type="Gene3D" id="3.40.33.10">
    <property type="entry name" value="CAP"/>
    <property type="match status" value="1"/>
</dbReference>
<reference evidence="4" key="1">
    <citation type="submission" date="2016-10" db="EMBL/GenBank/DDBJ databases">
        <authorList>
            <person name="Varghese N."/>
            <person name="Submissions S."/>
        </authorList>
    </citation>
    <scope>NUCLEOTIDE SEQUENCE [LARGE SCALE GENOMIC DNA]</scope>
    <source>
        <strain evidence="4">DSM 22376</strain>
    </source>
</reference>
<dbReference type="EMBL" id="FNRD01000007">
    <property type="protein sequence ID" value="SEA72280.1"/>
    <property type="molecule type" value="Genomic_DNA"/>
</dbReference>
<evidence type="ECO:0000313" key="4">
    <source>
        <dbReference type="Proteomes" id="UP000198951"/>
    </source>
</evidence>
<feature type="signal peptide" evidence="1">
    <location>
        <begin position="1"/>
        <end position="23"/>
    </location>
</feature>
<dbReference type="AlphaFoldDB" id="A0A1H4DIP0"/>
<dbReference type="CDD" id="cd05379">
    <property type="entry name" value="CAP_bacterial"/>
    <property type="match status" value="1"/>
</dbReference>
<dbReference type="OrthoDB" id="982527at2"/>
<keyword evidence="1" id="KW-0732">Signal</keyword>
<dbReference type="Proteomes" id="UP000198951">
    <property type="component" value="Unassembled WGS sequence"/>
</dbReference>
<sequence>MKLKSLFALLLVLVICTMNSCSADPYETLTTSDASTDLEKKAVKENPTTDLYNYSYTSSEIQLMDLINAYRVSIGLSSLTKNNYISLKAEEHNNYMISTNTLSHDNFNTRFDNIMKTVGAISVGENVADVYSTPQAALNAWLNSPAHKKNIIGNFTHFGISIRENSVTGKKYYTNIFAKI</sequence>
<dbReference type="STRING" id="150146.SAMN05443667_107248"/>
<dbReference type="PANTHER" id="PTHR31157:SF1">
    <property type="entry name" value="SCP DOMAIN-CONTAINING PROTEIN"/>
    <property type="match status" value="1"/>
</dbReference>
<evidence type="ECO:0000259" key="2">
    <source>
        <dbReference type="Pfam" id="PF00188"/>
    </source>
</evidence>
<feature type="domain" description="SCP" evidence="2">
    <location>
        <begin position="65"/>
        <end position="173"/>
    </location>
</feature>
<name>A0A1H4DIP0_9FLAO</name>
<dbReference type="SUPFAM" id="SSF55797">
    <property type="entry name" value="PR-1-like"/>
    <property type="match status" value="1"/>
</dbReference>
<accession>A0A1H4DIP0</accession>
<dbReference type="InterPro" id="IPR014044">
    <property type="entry name" value="CAP_dom"/>
</dbReference>
<proteinExistence type="predicted"/>